<sequence>MVTKRVFEVSGDQLDRLTQIAVEHSRLAAEYGRKDTSVERREEIIIRIKELRAERASLLQN</sequence>
<comment type="caution">
    <text evidence="1">The sequence shown here is derived from an EMBL/GenBank/DDBJ whole genome shotgun (WGS) entry which is preliminary data.</text>
</comment>
<gene>
    <name evidence="1" type="ORF">DNHGIG_14740</name>
</gene>
<reference evidence="1" key="1">
    <citation type="journal article" date="2023" name="Int. J. Syst. Evol. Microbiol.">
        <title>Collibacillus ludicampi gen. nov., sp. nov., a new soil bacterium of the family Alicyclobacillaceae.</title>
        <authorList>
            <person name="Jojima T."/>
            <person name="Ioku Y."/>
            <person name="Fukuta Y."/>
            <person name="Shirasaka N."/>
            <person name="Matsumura Y."/>
            <person name="Mori M."/>
        </authorList>
    </citation>
    <scope>NUCLEOTIDE SEQUENCE</scope>
    <source>
        <strain evidence="1">TP075</strain>
    </source>
</reference>
<proteinExistence type="predicted"/>
<evidence type="ECO:0000313" key="2">
    <source>
        <dbReference type="Proteomes" id="UP001057291"/>
    </source>
</evidence>
<dbReference type="Proteomes" id="UP001057291">
    <property type="component" value="Unassembled WGS sequence"/>
</dbReference>
<evidence type="ECO:0000313" key="1">
    <source>
        <dbReference type="EMBL" id="GIM45925.1"/>
    </source>
</evidence>
<dbReference type="RefSeq" id="WP_282199085.1">
    <property type="nucleotide sequence ID" value="NZ_BOQE01000001.1"/>
</dbReference>
<organism evidence="1 2">
    <name type="scientific">Collibacillus ludicampi</name>
    <dbReference type="NCBI Taxonomy" id="2771369"/>
    <lineage>
        <taxon>Bacteria</taxon>
        <taxon>Bacillati</taxon>
        <taxon>Bacillota</taxon>
        <taxon>Bacilli</taxon>
        <taxon>Bacillales</taxon>
        <taxon>Alicyclobacillaceae</taxon>
        <taxon>Collibacillus</taxon>
    </lineage>
</organism>
<dbReference type="EMBL" id="BOQE01000001">
    <property type="protein sequence ID" value="GIM45925.1"/>
    <property type="molecule type" value="Genomic_DNA"/>
</dbReference>
<name>A0AAV4LDM2_9BACL</name>
<accession>A0AAV4LDM2</accession>
<protein>
    <submittedName>
        <fullName evidence="1">Uncharacterized protein</fullName>
    </submittedName>
</protein>
<dbReference type="AlphaFoldDB" id="A0AAV4LDM2"/>
<keyword evidence="2" id="KW-1185">Reference proteome</keyword>